<reference evidence="2 3" key="1">
    <citation type="journal article" date="2016" name="Genome Announc.">
        <title>Draft Genome Sequence of Criibacterium bergeronii gen. nov., sp. nov., Strain CCRI-22567T, Isolated from a Vaginal Sample from a Woman with Bacterial Vaginosis.</title>
        <authorList>
            <person name="Maheux A.F."/>
            <person name="Berube E."/>
            <person name="Boudreau D.K."/>
            <person name="Raymond F."/>
            <person name="Corbeil J."/>
            <person name="Roy P.H."/>
            <person name="Boissinot M."/>
            <person name="Omar R.F."/>
        </authorList>
    </citation>
    <scope>NUCLEOTIDE SEQUENCE [LARGE SCALE GENOMIC DNA]</scope>
    <source>
        <strain evidence="2 3">CCRI-22567</strain>
    </source>
</reference>
<keyword evidence="3" id="KW-1185">Reference proteome</keyword>
<dbReference type="Gene3D" id="1.10.287.1490">
    <property type="match status" value="1"/>
</dbReference>
<proteinExistence type="predicted"/>
<evidence type="ECO:0000313" key="2">
    <source>
        <dbReference type="EMBL" id="RDY20762.1"/>
    </source>
</evidence>
<gene>
    <name evidence="2" type="ORF">BBG48_008350</name>
</gene>
<comment type="caution">
    <text evidence="2">The sequence shown here is derived from an EMBL/GenBank/DDBJ whole genome shotgun (WGS) entry which is preliminary data.</text>
</comment>
<sequence>MHDKLVRIQKGYILIDRAKQHIDMLAKCKDIVDGRKKLDDLKKEQESIRLSINELKNRIVKSQEKLKDSEVELNKIIKYIYSNSRKRVETLTQKNERKEEILKQRQVLEKEVMDLFIMVDSLKDKMNHQKLIYNDEEKEYLRVITNQNHKIVKFEEKISSTEKSIRRIRKSIDSEVLSIYDKKRQKNIMVMSRIEDGKCYNCGQEISDEDIEKVGDGEIMECPNCERILYILQEEPDLPQEELAQVKCKED</sequence>
<evidence type="ECO:0000256" key="1">
    <source>
        <dbReference type="SAM" id="Coils"/>
    </source>
</evidence>
<feature type="coiled-coil region" evidence="1">
    <location>
        <begin position="38"/>
        <end position="139"/>
    </location>
</feature>
<name>A0A371IJU0_9FIRM</name>
<keyword evidence="1" id="KW-0175">Coiled coil</keyword>
<dbReference type="STRING" id="1871336.BBG48_05435"/>
<dbReference type="Proteomes" id="UP000093352">
    <property type="component" value="Unassembled WGS sequence"/>
</dbReference>
<evidence type="ECO:0008006" key="4">
    <source>
        <dbReference type="Google" id="ProtNLM"/>
    </source>
</evidence>
<accession>A0A371IJU0</accession>
<dbReference type="EMBL" id="MBEW02000021">
    <property type="protein sequence ID" value="RDY20762.1"/>
    <property type="molecule type" value="Genomic_DNA"/>
</dbReference>
<organism evidence="2 3">
    <name type="scientific">Criibacterium bergeronii</name>
    <dbReference type="NCBI Taxonomy" id="1871336"/>
    <lineage>
        <taxon>Bacteria</taxon>
        <taxon>Bacillati</taxon>
        <taxon>Bacillota</taxon>
        <taxon>Clostridia</taxon>
        <taxon>Peptostreptococcales</taxon>
        <taxon>Filifactoraceae</taxon>
        <taxon>Criibacterium</taxon>
    </lineage>
</organism>
<evidence type="ECO:0000313" key="3">
    <source>
        <dbReference type="Proteomes" id="UP000093352"/>
    </source>
</evidence>
<dbReference type="AlphaFoldDB" id="A0A371IJU0"/>
<protein>
    <recommendedName>
        <fullName evidence="4">C4-type zinc ribbon domain-containing protein</fullName>
    </recommendedName>
</protein>
<dbReference type="RefSeq" id="WP_068914046.1">
    <property type="nucleotide sequence ID" value="NZ_MBEW02000021.1"/>
</dbReference>